<dbReference type="SUPFAM" id="SSF56935">
    <property type="entry name" value="Porins"/>
    <property type="match status" value="1"/>
</dbReference>
<proteinExistence type="predicted"/>
<gene>
    <name evidence="2" type="ORF">D0Y96_18855</name>
</gene>
<dbReference type="InterPro" id="IPR039426">
    <property type="entry name" value="TonB-dep_rcpt-like"/>
</dbReference>
<dbReference type="PANTHER" id="PTHR30069:SF46">
    <property type="entry name" value="OAR PROTEIN"/>
    <property type="match status" value="1"/>
</dbReference>
<keyword evidence="2" id="KW-0378">Hydrolase</keyword>
<dbReference type="InterPro" id="IPR057601">
    <property type="entry name" value="Oar-like_b-barrel"/>
</dbReference>
<dbReference type="InterPro" id="IPR008969">
    <property type="entry name" value="CarboxyPept-like_regulatory"/>
</dbReference>
<evidence type="ECO:0000313" key="3">
    <source>
        <dbReference type="Proteomes" id="UP000264702"/>
    </source>
</evidence>
<name>A0A372IJR9_9BACT</name>
<sequence length="1413" mass="149668">MPLSFSGKAGGFPVFKFRLRVLWLPAALLIVLLHGLPAFAQTGRISGAVTDPDGGAIPSATVQVISQDSTIRRNTTTDAGGAYSVPFLPSGQYRILIQAQGFGSASSQMISLANGQVFVFNAQLKVAAAKTEVTVSGGATTTNVETSTATISTTLSSNEVTGLGLNGRNFSQLITLAPGVSNQTGQDEAKVGVAGSAKFSVNGGRVEYNTFEIDGSDVLNTSINASRGQGEPLVVYPSIDAIQEMSVLTSNYSALYGKSASGSVLVTTRSGTNAFHGDVYGFLRNEMFNARNYFDEPQPTPPGYHGKSIYHTPLYRRLDFGATLGGPLFIPHLYNTDKSKTFFFFSEEIRREKTPVDYNQAVPTMAERQGNFSDVCPVYVPGGTITFNPSAYPDCPHAPNAGSGILPSRTITPNYGSQAILNLGIIPEPNATFGCNTTNPTPFPRCFVGAVSPPTYWREELFRIDHNLTPTELLSFRFIHDAWNTVTLTPQWGIVQNSFPTVENKLDGPGLDMVLNLTQSLPHAFLNRIGFAYSVEHITLTPQPGPGLTSLIRPAALDDPGQLNGWTPIPDNPFCGTTPQTGVNATPLTGCAMGYIFDNGFGGNKMPGLEFQGTNGAYGGHGFSVDTGYAPWHQDNPTFTLRDDASRVFGDHYLQFGFAGSYVRQDELSAVSGADSGDLQGLLGFSNQQSLFTSGNAFADFLAGPGVNPVSTDGPGPSYAQTGIKSYTQDSGQQFYHNRVKVAELYLQDDWHVNHRFTINAGLRASFFGQWYNPANTAYNWRPENFNPSFGSSVYIDPNHGNLVWKTGGQGGVPGMPVPSGRTGPYSLSSLGPVITNGLTQCGVNGIPASCMKNYPFHPAPRMGFSWDPFGDGSMAIRAGYGLFWEQGTGYEANVGSLIGSAPLVLSETQSNISTLPTPNGSNADNVGAYNAIGYSCQGGAAQCGSLISPAGGVAFPLNVTSIPTKALYSYTQQWSLSVERQLKKNVVAQIAYVGTKGTHLTSVADLNQLEPLSPALNPFAPGEPITSDVCASGAGFNYFSVAGTNPIVSTGPGIPSSPGIGPTSPGYINMIVACTGNPGFVSGGNSGNGGSGKLLGISADAVRPYPGFSNIISISNNADSQYHALQATLRETTNALTIGVSYTYSHSLDDASDRSSANFANSLDLKSNWASSDFDERQMLNISYLYNLPLFHLLQGFANLAGPVNDAGASAQIAPVWKTWLDGWQLSGITLWQTGTPFSIINGGGSDGTGAADNAGVGDNLGIGSYVDRSGDAHGIKPAVASNGSNIGPLLYNPNAYTAPRGLTFGNSGRNSLSNPARTNFNMSLLKHFKSFHEKLDIEFRAESYNVFNHTQFRIYDPAHPGNSGNNVANCYGGIATGYSAGASGCLAGNSFLHPVDAHDPRILQFGLKGTF</sequence>
<protein>
    <submittedName>
        <fullName evidence="2">Carboxypeptidase regulatory-like domain-containing protein</fullName>
    </submittedName>
</protein>
<accession>A0A372IJR9</accession>
<evidence type="ECO:0000259" key="1">
    <source>
        <dbReference type="Pfam" id="PF25183"/>
    </source>
</evidence>
<dbReference type="Gene3D" id="2.60.40.1120">
    <property type="entry name" value="Carboxypeptidase-like, regulatory domain"/>
    <property type="match status" value="1"/>
</dbReference>
<dbReference type="GO" id="GO:0044718">
    <property type="term" value="P:siderophore transmembrane transport"/>
    <property type="evidence" value="ECO:0007669"/>
    <property type="project" value="TreeGrafter"/>
</dbReference>
<comment type="caution">
    <text evidence="2">The sequence shown here is derived from an EMBL/GenBank/DDBJ whole genome shotgun (WGS) entry which is preliminary data.</text>
</comment>
<dbReference type="GO" id="GO:0015344">
    <property type="term" value="F:siderophore uptake transmembrane transporter activity"/>
    <property type="evidence" value="ECO:0007669"/>
    <property type="project" value="TreeGrafter"/>
</dbReference>
<dbReference type="InterPro" id="IPR037066">
    <property type="entry name" value="Plug_dom_sf"/>
</dbReference>
<dbReference type="Proteomes" id="UP000264702">
    <property type="component" value="Unassembled WGS sequence"/>
</dbReference>
<dbReference type="Pfam" id="PF13620">
    <property type="entry name" value="CarboxypepD_reg"/>
    <property type="match status" value="1"/>
</dbReference>
<dbReference type="OrthoDB" id="97893at2"/>
<organism evidence="2 3">
    <name type="scientific">Paracidobacterium acidisoli</name>
    <dbReference type="NCBI Taxonomy" id="2303751"/>
    <lineage>
        <taxon>Bacteria</taxon>
        <taxon>Pseudomonadati</taxon>
        <taxon>Acidobacteriota</taxon>
        <taxon>Terriglobia</taxon>
        <taxon>Terriglobales</taxon>
        <taxon>Acidobacteriaceae</taxon>
        <taxon>Paracidobacterium</taxon>
    </lineage>
</organism>
<evidence type="ECO:0000313" key="2">
    <source>
        <dbReference type="EMBL" id="RFU15192.1"/>
    </source>
</evidence>
<dbReference type="GO" id="GO:0004180">
    <property type="term" value="F:carboxypeptidase activity"/>
    <property type="evidence" value="ECO:0007669"/>
    <property type="project" value="UniProtKB-KW"/>
</dbReference>
<dbReference type="Gene3D" id="2.170.130.10">
    <property type="entry name" value="TonB-dependent receptor, plug domain"/>
    <property type="match status" value="1"/>
</dbReference>
<dbReference type="PANTHER" id="PTHR30069">
    <property type="entry name" value="TONB-DEPENDENT OUTER MEMBRANE RECEPTOR"/>
    <property type="match status" value="1"/>
</dbReference>
<dbReference type="Pfam" id="PF25183">
    <property type="entry name" value="OMP_b-brl_4"/>
    <property type="match status" value="1"/>
</dbReference>
<keyword evidence="2" id="KW-0121">Carboxypeptidase</keyword>
<feature type="domain" description="TonB-dependent transporter Oar-like beta-barrel" evidence="1">
    <location>
        <begin position="267"/>
        <end position="1365"/>
    </location>
</feature>
<dbReference type="GO" id="GO:0009279">
    <property type="term" value="C:cell outer membrane"/>
    <property type="evidence" value="ECO:0007669"/>
    <property type="project" value="TreeGrafter"/>
</dbReference>
<keyword evidence="3" id="KW-1185">Reference proteome</keyword>
<dbReference type="SUPFAM" id="SSF49464">
    <property type="entry name" value="Carboxypeptidase regulatory domain-like"/>
    <property type="match status" value="1"/>
</dbReference>
<keyword evidence="2" id="KW-0645">Protease</keyword>
<reference evidence="2 3" key="1">
    <citation type="submission" date="2018-08" db="EMBL/GenBank/DDBJ databases">
        <title>Acidipila sp. 4G-K13, an acidobacterium isolated from forest soil.</title>
        <authorList>
            <person name="Gao Z.-H."/>
            <person name="Qiu L.-H."/>
        </authorList>
    </citation>
    <scope>NUCLEOTIDE SEQUENCE [LARGE SCALE GENOMIC DNA]</scope>
    <source>
        <strain evidence="2 3">4G-K13</strain>
    </source>
</reference>
<dbReference type="EMBL" id="QVQT01000007">
    <property type="protein sequence ID" value="RFU15192.1"/>
    <property type="molecule type" value="Genomic_DNA"/>
</dbReference>